<organism evidence="1 2">
    <name type="scientific">Caligus rogercresseyi</name>
    <name type="common">Sea louse</name>
    <dbReference type="NCBI Taxonomy" id="217165"/>
    <lineage>
        <taxon>Eukaryota</taxon>
        <taxon>Metazoa</taxon>
        <taxon>Ecdysozoa</taxon>
        <taxon>Arthropoda</taxon>
        <taxon>Crustacea</taxon>
        <taxon>Multicrustacea</taxon>
        <taxon>Hexanauplia</taxon>
        <taxon>Copepoda</taxon>
        <taxon>Siphonostomatoida</taxon>
        <taxon>Caligidae</taxon>
        <taxon>Caligus</taxon>
    </lineage>
</organism>
<feature type="non-terminal residue" evidence="1">
    <location>
        <position position="1"/>
    </location>
</feature>
<dbReference type="Proteomes" id="UP000595437">
    <property type="component" value="Chromosome 14"/>
</dbReference>
<dbReference type="AlphaFoldDB" id="A0A7T8GX10"/>
<evidence type="ECO:0000313" key="1">
    <source>
        <dbReference type="EMBL" id="QQP39362.1"/>
    </source>
</evidence>
<sequence length="50" mass="5614">QIEFTLSSSRSYVAEHLVSGKTIETEELRSVQISASARYYALDIKIPGRI</sequence>
<dbReference type="EMBL" id="CP045903">
    <property type="protein sequence ID" value="QQP39362.1"/>
    <property type="molecule type" value="Genomic_DNA"/>
</dbReference>
<keyword evidence="2" id="KW-1185">Reference proteome</keyword>
<protein>
    <submittedName>
        <fullName evidence="1">Uncharacterized protein</fullName>
    </submittedName>
</protein>
<gene>
    <name evidence="1" type="ORF">FKW44_020227</name>
</gene>
<accession>A0A7T8GX10</accession>
<name>A0A7T8GX10_CALRO</name>
<evidence type="ECO:0000313" key="2">
    <source>
        <dbReference type="Proteomes" id="UP000595437"/>
    </source>
</evidence>
<reference evidence="2" key="1">
    <citation type="submission" date="2021-01" db="EMBL/GenBank/DDBJ databases">
        <title>Caligus Genome Assembly.</title>
        <authorList>
            <person name="Gallardo-Escarate C."/>
        </authorList>
    </citation>
    <scope>NUCLEOTIDE SEQUENCE [LARGE SCALE GENOMIC DNA]</scope>
</reference>
<proteinExistence type="predicted"/>